<dbReference type="InterPro" id="IPR007401">
    <property type="entry name" value="DUF454"/>
</dbReference>
<dbReference type="Pfam" id="PF04304">
    <property type="entry name" value="DUF454"/>
    <property type="match status" value="1"/>
</dbReference>
<dbReference type="RefSeq" id="WP_085053493.1">
    <property type="nucleotide sequence ID" value="NZ_LNQR01000117.1"/>
</dbReference>
<evidence type="ECO:0000313" key="2">
    <source>
        <dbReference type="EMBL" id="KWT78269.1"/>
    </source>
</evidence>
<name>A0ABR5SBX6_9BACT</name>
<keyword evidence="1" id="KW-0812">Transmembrane</keyword>
<reference evidence="2 3" key="1">
    <citation type="submission" date="2015-11" db="EMBL/GenBank/DDBJ databases">
        <authorList>
            <person name="Lin W."/>
        </authorList>
    </citation>
    <scope>NUCLEOTIDE SEQUENCE [LARGE SCALE GENOMIC DNA]</scope>
    <source>
        <strain evidence="2 3">HCH-1</strain>
    </source>
</reference>
<keyword evidence="1" id="KW-0472">Membrane</keyword>
<sequence length="202" mass="21638">MDNPTAPCVLFEDSLGPIENLRAIGADIFIPVEVKHSIPGRLRVVSEAFRLNKALFDAVNTKLLTLSGITGTSLNGSCGSLTIFYDEKLISEPCILRNLSTISMSDTSSHYNESPNKSPVESLIEQVSKPNRLYEAVGGVLAGAGVIGVIVPGIPGIPILLLSAYFLSRSSGPLYKKLLENEYIGKYLKKAVTPAPSGSFKK</sequence>
<protein>
    <submittedName>
        <fullName evidence="2">Uncharacterized protein</fullName>
    </submittedName>
</protein>
<keyword evidence="1" id="KW-1133">Transmembrane helix</keyword>
<organism evidence="2 3">
    <name type="scientific">Candidatus Magnetominusculus xianensis</name>
    <dbReference type="NCBI Taxonomy" id="1748249"/>
    <lineage>
        <taxon>Bacteria</taxon>
        <taxon>Pseudomonadati</taxon>
        <taxon>Nitrospirota</taxon>
        <taxon>Nitrospiria</taxon>
        <taxon>Nitrospirales</taxon>
        <taxon>Nitrospiraceae</taxon>
        <taxon>Candidatus Magnetominusculus</taxon>
    </lineage>
</organism>
<dbReference type="Proteomes" id="UP000060487">
    <property type="component" value="Unassembled WGS sequence"/>
</dbReference>
<proteinExistence type="predicted"/>
<comment type="caution">
    <text evidence="2">The sequence shown here is derived from an EMBL/GenBank/DDBJ whole genome shotgun (WGS) entry which is preliminary data.</text>
</comment>
<keyword evidence="3" id="KW-1185">Reference proteome</keyword>
<evidence type="ECO:0000256" key="1">
    <source>
        <dbReference type="SAM" id="Phobius"/>
    </source>
</evidence>
<dbReference type="EMBL" id="LNQR01000117">
    <property type="protein sequence ID" value="KWT78269.1"/>
    <property type="molecule type" value="Genomic_DNA"/>
</dbReference>
<accession>A0ABR5SBX6</accession>
<gene>
    <name evidence="2" type="ORF">ASN18_2873</name>
</gene>
<evidence type="ECO:0000313" key="3">
    <source>
        <dbReference type="Proteomes" id="UP000060487"/>
    </source>
</evidence>
<dbReference type="Pfam" id="PF19991">
    <property type="entry name" value="HMA_2"/>
    <property type="match status" value="1"/>
</dbReference>
<feature type="transmembrane region" description="Helical" evidence="1">
    <location>
        <begin position="140"/>
        <end position="167"/>
    </location>
</feature>